<sequence>MKNLLLFTCICLGYQAYSQVGINTQTPLATLDITGKPATTSAIDGVIAPRLSGDQLISKDPVYTTAQTGSIIYITVMPTVPLTSKTANISKTGYYYFNGTQWMAFENTVIGDIKSSFLTADHNGWVRLDGRSISTLTTSQQSKASSLGFSTNLPNATNSYLVQNGSSLGSISSSNTKTISQNQLPNVQLGGTTNSVSPDIHYDIRNGTNPNQAQIANGPSTSFLAALNSSGTLQDNNVSPTELWQDTHNHTITTNSMNGGVTQQPIDIRPQSMSVNMFVFLGQ</sequence>
<keyword evidence="2" id="KW-1185">Reference proteome</keyword>
<evidence type="ECO:0008006" key="3">
    <source>
        <dbReference type="Google" id="ProtNLM"/>
    </source>
</evidence>
<dbReference type="AlphaFoldDB" id="A0A495SMI3"/>
<evidence type="ECO:0000313" key="1">
    <source>
        <dbReference type="EMBL" id="RKT01491.1"/>
    </source>
</evidence>
<dbReference type="OrthoDB" id="1159290at2"/>
<dbReference type="EMBL" id="RBXB01000001">
    <property type="protein sequence ID" value="RKT01491.1"/>
    <property type="molecule type" value="Genomic_DNA"/>
</dbReference>
<reference evidence="1 2" key="1">
    <citation type="submission" date="2018-10" db="EMBL/GenBank/DDBJ databases">
        <title>Genomic Encyclopedia of Archaeal and Bacterial Type Strains, Phase II (KMG-II): from individual species to whole genera.</title>
        <authorList>
            <person name="Goeker M."/>
        </authorList>
    </citation>
    <scope>NUCLEOTIDE SEQUENCE [LARGE SCALE GENOMIC DNA]</scope>
    <source>
        <strain evidence="1 2">DSM 14219</strain>
    </source>
</reference>
<protein>
    <recommendedName>
        <fullName evidence="3">Microcystin-dependent protein</fullName>
    </recommendedName>
</protein>
<comment type="caution">
    <text evidence="1">The sequence shown here is derived from an EMBL/GenBank/DDBJ whole genome shotgun (WGS) entry which is preliminary data.</text>
</comment>
<dbReference type="RefSeq" id="WP_121460397.1">
    <property type="nucleotide sequence ID" value="NZ_RBXB01000001.1"/>
</dbReference>
<name>A0A495SMI3_9FLAO</name>
<proteinExistence type="predicted"/>
<evidence type="ECO:0000313" key="2">
    <source>
        <dbReference type="Proteomes" id="UP000272428"/>
    </source>
</evidence>
<gene>
    <name evidence="1" type="ORF">BCF58_0712</name>
</gene>
<dbReference type="Proteomes" id="UP000272428">
    <property type="component" value="Unassembled WGS sequence"/>
</dbReference>
<organism evidence="1 2">
    <name type="scientific">Chryseobacterium defluvii</name>
    <dbReference type="NCBI Taxonomy" id="160396"/>
    <lineage>
        <taxon>Bacteria</taxon>
        <taxon>Pseudomonadati</taxon>
        <taxon>Bacteroidota</taxon>
        <taxon>Flavobacteriia</taxon>
        <taxon>Flavobacteriales</taxon>
        <taxon>Weeksellaceae</taxon>
        <taxon>Chryseobacterium group</taxon>
        <taxon>Chryseobacterium</taxon>
    </lineage>
</organism>
<accession>A0A495SMI3</accession>